<keyword evidence="1" id="KW-0472">Membrane</keyword>
<dbReference type="Proteomes" id="UP000664369">
    <property type="component" value="Unassembled WGS sequence"/>
</dbReference>
<feature type="transmembrane region" description="Helical" evidence="1">
    <location>
        <begin position="17"/>
        <end position="43"/>
    </location>
</feature>
<evidence type="ECO:0000256" key="1">
    <source>
        <dbReference type="SAM" id="Phobius"/>
    </source>
</evidence>
<keyword evidence="1" id="KW-0812">Transmembrane</keyword>
<reference evidence="2 3" key="1">
    <citation type="submission" date="2021-03" db="EMBL/GenBank/DDBJ databases">
        <authorList>
            <person name="Kim M.K."/>
        </authorList>
    </citation>
    <scope>NUCLEOTIDE SEQUENCE [LARGE SCALE GENOMIC DNA]</scope>
    <source>
        <strain evidence="2 3">BT442</strain>
    </source>
</reference>
<evidence type="ECO:0000313" key="2">
    <source>
        <dbReference type="EMBL" id="MBO2009804.1"/>
    </source>
</evidence>
<proteinExistence type="predicted"/>
<sequence length="166" mass="18198">MAAEVPPAPPVSRKKNILAILAFLAAFYTIVPFLLGGGLAGLLPPSTEDFDMALTDAEVTDVSMNRQQYTYQLDGNDYKHYNFNAFDAANPADRTGMSDELGYDPSDLGHYLHRGDRLTKAANSPLLTVRRGTIVTHWILYSATPESKLPPPKKVFMLDGDTVVIP</sequence>
<comment type="caution">
    <text evidence="2">The sequence shown here is derived from an EMBL/GenBank/DDBJ whole genome shotgun (WGS) entry which is preliminary data.</text>
</comment>
<dbReference type="RefSeq" id="WP_208175415.1">
    <property type="nucleotide sequence ID" value="NZ_JAGETZ010000004.1"/>
</dbReference>
<evidence type="ECO:0000313" key="3">
    <source>
        <dbReference type="Proteomes" id="UP000664369"/>
    </source>
</evidence>
<name>A0ABS3QG88_9BACT</name>
<dbReference type="EMBL" id="JAGETZ010000004">
    <property type="protein sequence ID" value="MBO2009804.1"/>
    <property type="molecule type" value="Genomic_DNA"/>
</dbReference>
<keyword evidence="1" id="KW-1133">Transmembrane helix</keyword>
<accession>A0ABS3QG88</accession>
<keyword evidence="3" id="KW-1185">Reference proteome</keyword>
<organism evidence="2 3">
    <name type="scientific">Hymenobacter negativus</name>
    <dbReference type="NCBI Taxonomy" id="2795026"/>
    <lineage>
        <taxon>Bacteria</taxon>
        <taxon>Pseudomonadati</taxon>
        <taxon>Bacteroidota</taxon>
        <taxon>Cytophagia</taxon>
        <taxon>Cytophagales</taxon>
        <taxon>Hymenobacteraceae</taxon>
        <taxon>Hymenobacter</taxon>
    </lineage>
</organism>
<protein>
    <submittedName>
        <fullName evidence="2">Uncharacterized protein</fullName>
    </submittedName>
</protein>
<gene>
    <name evidence="2" type="ORF">J4E00_12145</name>
</gene>